<keyword evidence="9" id="KW-0843">Virulence</keyword>
<dbReference type="GeneTree" id="ENSGT00930000152222"/>
<evidence type="ECO:0000256" key="11">
    <source>
        <dbReference type="RuleBase" id="RU361228"/>
    </source>
</evidence>
<protein>
    <recommendedName>
        <fullName evidence="11">NAD(P)(+)--arginine ADP-ribosyltransferase</fullName>
        <ecNumber evidence="11">2.4.2.31</ecNumber>
    </recommendedName>
    <alternativeName>
        <fullName evidence="11">Mono(ADP-ribosyl)transferase</fullName>
    </alternativeName>
</protein>
<keyword evidence="7" id="KW-0548">Nucleotidyltransferase</keyword>
<keyword evidence="11" id="KW-0520">NAD</keyword>
<evidence type="ECO:0000256" key="3">
    <source>
        <dbReference type="ARBA" id="ARBA00022525"/>
    </source>
</evidence>
<keyword evidence="12" id="KW-1133">Transmembrane helix</keyword>
<name>A0A3Q2WK35_HAPBU</name>
<evidence type="ECO:0000256" key="4">
    <source>
        <dbReference type="ARBA" id="ARBA00022656"/>
    </source>
</evidence>
<organism evidence="13 14">
    <name type="scientific">Haplochromis burtoni</name>
    <name type="common">Burton's mouthbrooder</name>
    <name type="synonym">Chromis burtoni</name>
    <dbReference type="NCBI Taxonomy" id="8153"/>
    <lineage>
        <taxon>Eukaryota</taxon>
        <taxon>Metazoa</taxon>
        <taxon>Chordata</taxon>
        <taxon>Craniata</taxon>
        <taxon>Vertebrata</taxon>
        <taxon>Euteleostomi</taxon>
        <taxon>Actinopterygii</taxon>
        <taxon>Neopterygii</taxon>
        <taxon>Teleostei</taxon>
        <taxon>Neoteleostei</taxon>
        <taxon>Acanthomorphata</taxon>
        <taxon>Ovalentaria</taxon>
        <taxon>Cichlomorphae</taxon>
        <taxon>Cichliformes</taxon>
        <taxon>Cichlidae</taxon>
        <taxon>African cichlids</taxon>
        <taxon>Pseudocrenilabrinae</taxon>
        <taxon>Haplochromini</taxon>
        <taxon>Haplochromis</taxon>
    </lineage>
</organism>
<dbReference type="GeneID" id="102306342"/>
<evidence type="ECO:0000256" key="9">
    <source>
        <dbReference type="ARBA" id="ARBA00023026"/>
    </source>
</evidence>
<comment type="catalytic activity">
    <reaction evidence="10 11">
        <text>L-arginyl-[protein] + NAD(+) = N(omega)-(ADP-D-ribosyl)-L-arginyl-[protein] + nicotinamide + H(+)</text>
        <dbReference type="Rhea" id="RHEA:19149"/>
        <dbReference type="Rhea" id="RHEA-COMP:10532"/>
        <dbReference type="Rhea" id="RHEA-COMP:15087"/>
        <dbReference type="ChEBI" id="CHEBI:15378"/>
        <dbReference type="ChEBI" id="CHEBI:17154"/>
        <dbReference type="ChEBI" id="CHEBI:29965"/>
        <dbReference type="ChEBI" id="CHEBI:57540"/>
        <dbReference type="ChEBI" id="CHEBI:142554"/>
        <dbReference type="EC" id="2.4.2.31"/>
    </reaction>
</comment>
<evidence type="ECO:0000256" key="10">
    <source>
        <dbReference type="ARBA" id="ARBA00047597"/>
    </source>
</evidence>
<dbReference type="Ensembl" id="ENSHBUT00000014142.1">
    <property type="protein sequence ID" value="ENSHBUP00000022264.1"/>
    <property type="gene ID" value="ENSHBUG00000002412.1"/>
</dbReference>
<evidence type="ECO:0000313" key="14">
    <source>
        <dbReference type="Proteomes" id="UP000264840"/>
    </source>
</evidence>
<dbReference type="PROSITE" id="PS51996">
    <property type="entry name" value="TR_MART"/>
    <property type="match status" value="1"/>
</dbReference>
<keyword evidence="8 11" id="KW-0521">NADP</keyword>
<comment type="similarity">
    <text evidence="2 11">Belongs to the Arg-specific ADP-ribosyltransferase family.</text>
</comment>
<dbReference type="AlphaFoldDB" id="A0A3Q2WK35"/>
<evidence type="ECO:0000256" key="8">
    <source>
        <dbReference type="ARBA" id="ARBA00022857"/>
    </source>
</evidence>
<proteinExistence type="inferred from homology"/>
<dbReference type="InterPro" id="IPR000768">
    <property type="entry name" value="ART"/>
</dbReference>
<accession>A0A3Q2WK35</accession>
<evidence type="ECO:0000256" key="2">
    <source>
        <dbReference type="ARBA" id="ARBA00009558"/>
    </source>
</evidence>
<dbReference type="InterPro" id="IPR050999">
    <property type="entry name" value="ADP-ribosyltransferase_ARG"/>
</dbReference>
<dbReference type="SUPFAM" id="SSF56399">
    <property type="entry name" value="ADP-ribosylation"/>
    <property type="match status" value="1"/>
</dbReference>
<dbReference type="PANTHER" id="PTHR10339:SF25">
    <property type="entry name" value="SECRETED EXOENZYME S"/>
    <property type="match status" value="1"/>
</dbReference>
<keyword evidence="5 11" id="KW-0328">Glycosyltransferase</keyword>
<keyword evidence="6 11" id="KW-0808">Transferase</keyword>
<reference evidence="13" key="2">
    <citation type="submission" date="2025-09" db="UniProtKB">
        <authorList>
            <consortium name="Ensembl"/>
        </authorList>
    </citation>
    <scope>IDENTIFICATION</scope>
</reference>
<reference evidence="13" key="1">
    <citation type="submission" date="2025-08" db="UniProtKB">
        <authorList>
            <consortium name="Ensembl"/>
        </authorList>
    </citation>
    <scope>IDENTIFICATION</scope>
</reference>
<dbReference type="GO" id="GO:0016779">
    <property type="term" value="F:nucleotidyltransferase activity"/>
    <property type="evidence" value="ECO:0007669"/>
    <property type="project" value="UniProtKB-KW"/>
</dbReference>
<sequence>MASSVSRVCQRKTIICPITTLIFVVTHLPFSLQDTVKKTSTENLTFYQSDATFYDCIFEVTVLNDNSMMQKWESCCKNFSEAWRNAEQHTRKPQHKHLEKDHSAALYMYTKSMLQPVNLNFKSANRTGKPKETFESRSLYSFLTEGIQILKHSQVTCVSTHFQAETLLHLNISNKQVRFSTFMLGSDEWDFARNLSCFEVQTCFGADITYYSALKKNNQVLIPPYEIFKVNDIQKETKECRISYRLTSNMNCVYSKESNMLHPISAVVDGFCVIFTIICIVLICLLLSFVLVKVYHKTNAVYGSSFPSKLQQPHCGLY</sequence>
<dbReference type="GO" id="GO:0003950">
    <property type="term" value="F:NAD+ poly-ADP-ribosyltransferase activity"/>
    <property type="evidence" value="ECO:0007669"/>
    <property type="project" value="TreeGrafter"/>
</dbReference>
<evidence type="ECO:0000313" key="13">
    <source>
        <dbReference type="Ensembl" id="ENSHBUP00000022264.1"/>
    </source>
</evidence>
<dbReference type="RefSeq" id="XP_014194122.1">
    <property type="nucleotide sequence ID" value="XM_014338636.2"/>
</dbReference>
<dbReference type="PRINTS" id="PR00970">
    <property type="entry name" value="RIBTRNSFRASE"/>
</dbReference>
<evidence type="ECO:0000256" key="6">
    <source>
        <dbReference type="ARBA" id="ARBA00022679"/>
    </source>
</evidence>
<keyword evidence="14" id="KW-1185">Reference proteome</keyword>
<dbReference type="Gene3D" id="3.90.176.10">
    <property type="entry name" value="Toxin ADP-ribosyltransferase, Chain A, domain 1"/>
    <property type="match status" value="1"/>
</dbReference>
<keyword evidence="12" id="KW-0812">Transmembrane</keyword>
<keyword evidence="4" id="KW-0800">Toxin</keyword>
<comment type="subcellular location">
    <subcellularLocation>
        <location evidence="1">Secreted</location>
    </subcellularLocation>
</comment>
<feature type="transmembrane region" description="Helical" evidence="12">
    <location>
        <begin position="266"/>
        <end position="292"/>
    </location>
</feature>
<evidence type="ECO:0000256" key="1">
    <source>
        <dbReference type="ARBA" id="ARBA00004613"/>
    </source>
</evidence>
<dbReference type="PANTHER" id="PTHR10339">
    <property type="entry name" value="ADP-RIBOSYLTRANSFERASE"/>
    <property type="match status" value="1"/>
</dbReference>
<dbReference type="OMA" id="KHSQVTC"/>
<dbReference type="Proteomes" id="UP000264840">
    <property type="component" value="Unplaced"/>
</dbReference>
<dbReference type="Pfam" id="PF01129">
    <property type="entry name" value="ART"/>
    <property type="match status" value="1"/>
</dbReference>
<evidence type="ECO:0000256" key="7">
    <source>
        <dbReference type="ARBA" id="ARBA00022695"/>
    </source>
</evidence>
<dbReference type="EC" id="2.4.2.31" evidence="11"/>
<evidence type="ECO:0000256" key="5">
    <source>
        <dbReference type="ARBA" id="ARBA00022676"/>
    </source>
</evidence>
<keyword evidence="12" id="KW-0472">Membrane</keyword>
<dbReference type="GO" id="GO:0106274">
    <property type="term" value="F:NAD+-protein-arginine ADP-ribosyltransferase activity"/>
    <property type="evidence" value="ECO:0007669"/>
    <property type="project" value="UniProtKB-EC"/>
</dbReference>
<keyword evidence="3" id="KW-0964">Secreted</keyword>
<dbReference type="OrthoDB" id="423533at2759"/>
<dbReference type="GO" id="GO:0090729">
    <property type="term" value="F:toxin activity"/>
    <property type="evidence" value="ECO:0007669"/>
    <property type="project" value="UniProtKB-KW"/>
</dbReference>
<dbReference type="GO" id="GO:0005576">
    <property type="term" value="C:extracellular region"/>
    <property type="evidence" value="ECO:0007669"/>
    <property type="project" value="UniProtKB-SubCell"/>
</dbReference>
<evidence type="ECO:0000256" key="12">
    <source>
        <dbReference type="SAM" id="Phobius"/>
    </source>
</evidence>